<organism evidence="1 2">
    <name type="scientific">Gossypium arboreum</name>
    <name type="common">Tree cotton</name>
    <name type="synonym">Gossypium nanking</name>
    <dbReference type="NCBI Taxonomy" id="29729"/>
    <lineage>
        <taxon>Eukaryota</taxon>
        <taxon>Viridiplantae</taxon>
        <taxon>Streptophyta</taxon>
        <taxon>Embryophyta</taxon>
        <taxon>Tracheophyta</taxon>
        <taxon>Spermatophyta</taxon>
        <taxon>Magnoliopsida</taxon>
        <taxon>eudicotyledons</taxon>
        <taxon>Gunneridae</taxon>
        <taxon>Pentapetalae</taxon>
        <taxon>rosids</taxon>
        <taxon>malvids</taxon>
        <taxon>Malvales</taxon>
        <taxon>Malvaceae</taxon>
        <taxon>Malvoideae</taxon>
        <taxon>Gossypium</taxon>
    </lineage>
</organism>
<gene>
    <name evidence="1" type="ORF">PVK06_036783</name>
</gene>
<evidence type="ECO:0000313" key="1">
    <source>
        <dbReference type="EMBL" id="KAK5795515.1"/>
    </source>
</evidence>
<evidence type="ECO:0000313" key="2">
    <source>
        <dbReference type="Proteomes" id="UP001358586"/>
    </source>
</evidence>
<accession>A0ABR0NKF7</accession>
<sequence length="90" mass="10138">MKALQRGIGNQMLTQSTVIGCSKDTTYAQQVDYQGYYLYRIVNAVANEAMVFGIAYHSFTIGTKRGLHPTLFCQFSDISPMPHFGRLVLR</sequence>
<protein>
    <submittedName>
        <fullName evidence="1">Uncharacterized protein</fullName>
    </submittedName>
</protein>
<dbReference type="PROSITE" id="PS51257">
    <property type="entry name" value="PROKAR_LIPOPROTEIN"/>
    <property type="match status" value="1"/>
</dbReference>
<name>A0ABR0NKF7_GOSAR</name>
<dbReference type="EMBL" id="JARKNE010000010">
    <property type="protein sequence ID" value="KAK5795515.1"/>
    <property type="molecule type" value="Genomic_DNA"/>
</dbReference>
<dbReference type="Proteomes" id="UP001358586">
    <property type="component" value="Chromosome 10"/>
</dbReference>
<keyword evidence="2" id="KW-1185">Reference proteome</keyword>
<comment type="caution">
    <text evidence="1">The sequence shown here is derived from an EMBL/GenBank/DDBJ whole genome shotgun (WGS) entry which is preliminary data.</text>
</comment>
<proteinExistence type="predicted"/>
<reference evidence="1 2" key="1">
    <citation type="submission" date="2023-03" db="EMBL/GenBank/DDBJ databases">
        <title>WGS of Gossypium arboreum.</title>
        <authorList>
            <person name="Yu D."/>
        </authorList>
    </citation>
    <scope>NUCLEOTIDE SEQUENCE [LARGE SCALE GENOMIC DNA]</scope>
    <source>
        <tissue evidence="1">Leaf</tissue>
    </source>
</reference>